<name>X0M2B8_FUSOX</name>
<dbReference type="HOGENOM" id="CLU_2096968_0_0_1"/>
<dbReference type="EMBL" id="JH658044">
    <property type="protein sequence ID" value="EXM14795.1"/>
    <property type="molecule type" value="Genomic_DNA"/>
</dbReference>
<accession>X0M2B8</accession>
<organism evidence="1">
    <name type="scientific">Fusarium oxysporum f. sp. vasinfectum 25433</name>
    <dbReference type="NCBI Taxonomy" id="1089449"/>
    <lineage>
        <taxon>Eukaryota</taxon>
        <taxon>Fungi</taxon>
        <taxon>Dikarya</taxon>
        <taxon>Ascomycota</taxon>
        <taxon>Pezizomycotina</taxon>
        <taxon>Sordariomycetes</taxon>
        <taxon>Hypocreomycetidae</taxon>
        <taxon>Hypocreales</taxon>
        <taxon>Nectriaceae</taxon>
        <taxon>Fusarium</taxon>
        <taxon>Fusarium oxysporum species complex</taxon>
    </lineage>
</organism>
<dbReference type="OrthoDB" id="5092048at2759"/>
<proteinExistence type="predicted"/>
<reference evidence="1" key="2">
    <citation type="submission" date="2012-05" db="EMBL/GenBank/DDBJ databases">
        <title>The Genome Annotation of Fusarium oxysporum Cotton.</title>
        <authorList>
            <consortium name="The Broad Institute Genomics Platform"/>
            <person name="Ma L.-J."/>
            <person name="Corby-Kistler H."/>
            <person name="Broz K."/>
            <person name="Gale L.R."/>
            <person name="Jonkers W."/>
            <person name="O'Donnell K."/>
            <person name="Ploetz R."/>
            <person name="Steinberg C."/>
            <person name="Schwartz D.C."/>
            <person name="VanEtten H."/>
            <person name="Zhou S."/>
            <person name="Young S.K."/>
            <person name="Zeng Q."/>
            <person name="Gargeya S."/>
            <person name="Fitzgerald M."/>
            <person name="Abouelleil A."/>
            <person name="Alvarado L."/>
            <person name="Chapman S.B."/>
            <person name="Gainer-Dewar J."/>
            <person name="Goldberg J."/>
            <person name="Griggs A."/>
            <person name="Gujja S."/>
            <person name="Hansen M."/>
            <person name="Howarth C."/>
            <person name="Imamovic A."/>
            <person name="Ireland A."/>
            <person name="Larimer J."/>
            <person name="McCowan C."/>
            <person name="Murphy C."/>
            <person name="Pearson M."/>
            <person name="Poon T.W."/>
            <person name="Priest M."/>
            <person name="Roberts A."/>
            <person name="Saif S."/>
            <person name="Shea T."/>
            <person name="Sykes S."/>
            <person name="Wortman J."/>
            <person name="Nusbaum C."/>
            <person name="Birren B."/>
        </authorList>
    </citation>
    <scope>NUCLEOTIDE SEQUENCE</scope>
    <source>
        <strain evidence="1">25433</strain>
    </source>
</reference>
<evidence type="ECO:0000313" key="1">
    <source>
        <dbReference type="EMBL" id="EXM14795.1"/>
    </source>
</evidence>
<sequence>MKFLGIRHLRVCDTNSPMLENILADPKWEEEECAEMLEEDQILIDQLHALDGMFDEEFQRQNVSIADSLQGYWLERMEEIGNEMDMPLSDDYRHDLRQVGMVLEEDEESGLGSEEK</sequence>
<protein>
    <submittedName>
        <fullName evidence="1">Uncharacterized protein</fullName>
    </submittedName>
</protein>
<reference evidence="1" key="1">
    <citation type="submission" date="2011-11" db="EMBL/GenBank/DDBJ databases">
        <title>The Genome Sequence of Fusarium oxysporum Cotton.</title>
        <authorList>
            <consortium name="The Broad Institute Genome Sequencing Platform"/>
            <person name="Ma L.-J."/>
            <person name="Gale L.R."/>
            <person name="Schwartz D.C."/>
            <person name="Zhou S."/>
            <person name="Corby-Kistler H."/>
            <person name="Young S.K."/>
            <person name="Zeng Q."/>
            <person name="Gargeya S."/>
            <person name="Fitzgerald M."/>
            <person name="Haas B."/>
            <person name="Abouelleil A."/>
            <person name="Alvarado L."/>
            <person name="Arachchi H.M."/>
            <person name="Berlin A."/>
            <person name="Brown A."/>
            <person name="Chapman S.B."/>
            <person name="Chen Z."/>
            <person name="Dunbar C."/>
            <person name="Freedman E."/>
            <person name="Gearin G."/>
            <person name="Goldberg J."/>
            <person name="Griggs A."/>
            <person name="Gujja S."/>
            <person name="Heiman D."/>
            <person name="Howarth C."/>
            <person name="Larson L."/>
            <person name="Lui A."/>
            <person name="MacDonald P.J.P."/>
            <person name="Montmayeur A."/>
            <person name="Murphy C."/>
            <person name="Neiman D."/>
            <person name="Pearson M."/>
            <person name="Priest M."/>
            <person name="Roberts A."/>
            <person name="Saif S."/>
            <person name="Shea T."/>
            <person name="Shenoy N."/>
            <person name="Sisk P."/>
            <person name="Stolte C."/>
            <person name="Sykes S."/>
            <person name="Wortman J."/>
            <person name="Nusbaum C."/>
            <person name="Birren B."/>
        </authorList>
    </citation>
    <scope>NUCLEOTIDE SEQUENCE [LARGE SCALE GENOMIC DNA]</scope>
    <source>
        <strain evidence="1">25433</strain>
    </source>
</reference>
<gene>
    <name evidence="1" type="ORF">FOTG_16826</name>
</gene>
<dbReference type="Proteomes" id="UP000030701">
    <property type="component" value="Unassembled WGS sequence"/>
</dbReference>
<dbReference type="AlphaFoldDB" id="X0M2B8"/>